<dbReference type="SUPFAM" id="SSF51735">
    <property type="entry name" value="NAD(P)-binding Rossmann-fold domains"/>
    <property type="match status" value="1"/>
</dbReference>
<evidence type="ECO:0000313" key="4">
    <source>
        <dbReference type="EMBL" id="CUV32125.1"/>
    </source>
</evidence>
<dbReference type="PANTHER" id="PTHR46368:SF4">
    <property type="entry name" value="OS10G0403700 PROTEIN"/>
    <property type="match status" value="1"/>
</dbReference>
<proteinExistence type="predicted"/>
<evidence type="ECO:0000259" key="1">
    <source>
        <dbReference type="Pfam" id="PF01408"/>
    </source>
</evidence>
<dbReference type="SUPFAM" id="SSF55347">
    <property type="entry name" value="Glyceraldehyde-3-phosphate dehydrogenase-like, C-terminal domain"/>
    <property type="match status" value="1"/>
</dbReference>
<dbReference type="InterPro" id="IPR000683">
    <property type="entry name" value="Gfo/Idh/MocA-like_OxRdtase_N"/>
</dbReference>
<feature type="domain" description="Gfo/Idh/MocA-like oxidoreductase N-terminal" evidence="1">
    <location>
        <begin position="35"/>
        <end position="157"/>
    </location>
</feature>
<evidence type="ECO:0000259" key="2">
    <source>
        <dbReference type="Pfam" id="PF22725"/>
    </source>
</evidence>
<sequence>MPAPVDRGLATPVDVERLMSMEEPRPMGTAEPSCRWGILGTAGIARKNWHAILHSGNGRIVAVGSRSAQTAQRFIAECQASAPAPYAVEAVEGYDALIRRPDIDALYIPLPTALRAEWAIKAARAGKHIVIEKPCGVTSADLLRIIDAANAAGVQFMDGVMFMHSSRLQAMRSVLDDGASVGDIRRITSHFSFDADAAWVERNSAVEPAGCLGDVGWYSIRLALFAMQYSMPVEVRGRILRSVKRPDGAGVVPTEFVGELLFDNGVTAALYSAFTTSRQQWADISGSKGYLHLKDFVLPHYGNEVAFTVGNDRFGGDGCFFNLERHEKTVSLPEYSNNHRTAQETGLYRTFGGLVLSGKREPFWPEVALKTQRVMDALLLSANAGGGPVAPIPA</sequence>
<dbReference type="AlphaFoldDB" id="A0A0S4U4L1"/>
<dbReference type="InterPro" id="IPR036291">
    <property type="entry name" value="NAD(P)-bd_dom_sf"/>
</dbReference>
<dbReference type="Gene3D" id="3.30.360.10">
    <property type="entry name" value="Dihydrodipicolinate Reductase, domain 2"/>
    <property type="match status" value="1"/>
</dbReference>
<evidence type="ECO:0000313" key="5">
    <source>
        <dbReference type="EMBL" id="CUV46811.1"/>
    </source>
</evidence>
<feature type="domain" description="GFO/IDH/MocA-like oxidoreductase" evidence="2">
    <location>
        <begin position="169"/>
        <end position="291"/>
    </location>
</feature>
<dbReference type="PANTHER" id="PTHR46368">
    <property type="match status" value="1"/>
</dbReference>
<reference evidence="3" key="1">
    <citation type="submission" date="2015-10" db="EMBL/GenBank/DDBJ databases">
        <authorList>
            <person name="Gilbert D.G."/>
        </authorList>
    </citation>
    <scope>NUCLEOTIDE SEQUENCE</scope>
    <source>
        <strain evidence="3">Phyl III-seqv23</strain>
    </source>
</reference>
<dbReference type="Pfam" id="PF01408">
    <property type="entry name" value="GFO_IDH_MocA"/>
    <property type="match status" value="1"/>
</dbReference>
<accession>A0A0S4U4L1</accession>
<dbReference type="GO" id="GO:0000166">
    <property type="term" value="F:nucleotide binding"/>
    <property type="evidence" value="ECO:0007669"/>
    <property type="project" value="InterPro"/>
</dbReference>
<dbReference type="EMBL" id="LN899824">
    <property type="protein sequence ID" value="CUV32125.1"/>
    <property type="molecule type" value="Genomic_DNA"/>
</dbReference>
<dbReference type="InterPro" id="IPR055170">
    <property type="entry name" value="GFO_IDH_MocA-like_dom"/>
</dbReference>
<name>A0A0S4U4L1_RALSL</name>
<dbReference type="EMBL" id="LN899821">
    <property type="protein sequence ID" value="CUV17181.1"/>
    <property type="molecule type" value="Genomic_DNA"/>
</dbReference>
<protein>
    <submittedName>
        <fullName evidence="3">Uncharacterized protein</fullName>
    </submittedName>
</protein>
<evidence type="ECO:0000313" key="3">
    <source>
        <dbReference type="EMBL" id="CUV17181.1"/>
    </source>
</evidence>
<dbReference type="Pfam" id="PF22725">
    <property type="entry name" value="GFO_IDH_MocA_C3"/>
    <property type="match status" value="1"/>
</dbReference>
<dbReference type="Gene3D" id="3.40.50.720">
    <property type="entry name" value="NAD(P)-binding Rossmann-like Domain"/>
    <property type="match status" value="1"/>
</dbReference>
<organism evidence="3">
    <name type="scientific">Ralstonia solanacearum</name>
    <name type="common">Pseudomonas solanacearum</name>
    <dbReference type="NCBI Taxonomy" id="305"/>
    <lineage>
        <taxon>Bacteria</taxon>
        <taxon>Pseudomonadati</taxon>
        <taxon>Pseudomonadota</taxon>
        <taxon>Betaproteobacteria</taxon>
        <taxon>Burkholderiales</taxon>
        <taxon>Burkholderiaceae</taxon>
        <taxon>Ralstonia</taxon>
        <taxon>Ralstonia solanacearum species complex</taxon>
    </lineage>
</organism>
<dbReference type="EMBL" id="LN899827">
    <property type="protein sequence ID" value="CUV46811.1"/>
    <property type="molecule type" value="Genomic_DNA"/>
</dbReference>
<gene>
    <name evidence="3" type="ORF">PSS4_v1_270011</name>
    <name evidence="4" type="ORF">RUN1985_v1_1730006</name>
    <name evidence="5" type="ORF">TO10_v1_680035</name>
</gene>